<evidence type="ECO:0000313" key="1">
    <source>
        <dbReference type="EMBL" id="KAI4376635.1"/>
    </source>
</evidence>
<keyword evidence="2" id="KW-1185">Reference proteome</keyword>
<sequence>MCHLPEILCHVFGLMLEVSSFFGHVPWFDWEEGLSTPSDVLYIRLGTHYVPSSSLTALKGALLETSFGEDPFEDMKPVLANLAVLQNLRLNAIYSWQ</sequence>
<dbReference type="Proteomes" id="UP001057402">
    <property type="component" value="Chromosome 4"/>
</dbReference>
<gene>
    <name evidence="1" type="ORF">MLD38_014376</name>
</gene>
<comment type="caution">
    <text evidence="1">The sequence shown here is derived from an EMBL/GenBank/DDBJ whole genome shotgun (WGS) entry which is preliminary data.</text>
</comment>
<name>A0ACB9RCI1_9MYRT</name>
<accession>A0ACB9RCI1</accession>
<evidence type="ECO:0000313" key="2">
    <source>
        <dbReference type="Proteomes" id="UP001057402"/>
    </source>
</evidence>
<protein>
    <submittedName>
        <fullName evidence="1">Uncharacterized protein</fullName>
    </submittedName>
</protein>
<proteinExistence type="predicted"/>
<organism evidence="1 2">
    <name type="scientific">Melastoma candidum</name>
    <dbReference type="NCBI Taxonomy" id="119954"/>
    <lineage>
        <taxon>Eukaryota</taxon>
        <taxon>Viridiplantae</taxon>
        <taxon>Streptophyta</taxon>
        <taxon>Embryophyta</taxon>
        <taxon>Tracheophyta</taxon>
        <taxon>Spermatophyta</taxon>
        <taxon>Magnoliopsida</taxon>
        <taxon>eudicotyledons</taxon>
        <taxon>Gunneridae</taxon>
        <taxon>Pentapetalae</taxon>
        <taxon>rosids</taxon>
        <taxon>malvids</taxon>
        <taxon>Myrtales</taxon>
        <taxon>Melastomataceae</taxon>
        <taxon>Melastomatoideae</taxon>
        <taxon>Melastomateae</taxon>
        <taxon>Melastoma</taxon>
    </lineage>
</organism>
<dbReference type="EMBL" id="CM042883">
    <property type="protein sequence ID" value="KAI4376635.1"/>
    <property type="molecule type" value="Genomic_DNA"/>
</dbReference>
<reference evidence="2" key="1">
    <citation type="journal article" date="2023" name="Front. Plant Sci.">
        <title>Chromosomal-level genome assembly of Melastoma candidum provides insights into trichome evolution.</title>
        <authorList>
            <person name="Zhong Y."/>
            <person name="Wu W."/>
            <person name="Sun C."/>
            <person name="Zou P."/>
            <person name="Liu Y."/>
            <person name="Dai S."/>
            <person name="Zhou R."/>
        </authorList>
    </citation>
    <scope>NUCLEOTIDE SEQUENCE [LARGE SCALE GENOMIC DNA]</scope>
</reference>